<accession>A0A4S4AYW9</accession>
<organism evidence="3 4">
    <name type="scientific">Pseudothauera rhizosphaerae</name>
    <dbReference type="NCBI Taxonomy" id="2565932"/>
    <lineage>
        <taxon>Bacteria</taxon>
        <taxon>Pseudomonadati</taxon>
        <taxon>Pseudomonadota</taxon>
        <taxon>Betaproteobacteria</taxon>
        <taxon>Rhodocyclales</taxon>
        <taxon>Zoogloeaceae</taxon>
        <taxon>Pseudothauera</taxon>
    </lineage>
</organism>
<dbReference type="SMART" id="SM00530">
    <property type="entry name" value="HTH_XRE"/>
    <property type="match status" value="1"/>
</dbReference>
<dbReference type="Gene3D" id="3.40.930.10">
    <property type="entry name" value="Mannitol-specific EII, Chain A"/>
    <property type="match status" value="1"/>
</dbReference>
<evidence type="ECO:0000313" key="4">
    <source>
        <dbReference type="Proteomes" id="UP000307956"/>
    </source>
</evidence>
<dbReference type="EMBL" id="SSOD01000001">
    <property type="protein sequence ID" value="THF65320.1"/>
    <property type="molecule type" value="Genomic_DNA"/>
</dbReference>
<keyword evidence="4" id="KW-1185">Reference proteome</keyword>
<dbReference type="PROSITE" id="PS51094">
    <property type="entry name" value="PTS_EIIA_TYPE_2"/>
    <property type="match status" value="1"/>
</dbReference>
<feature type="domain" description="HTH cro/C1-type" evidence="1">
    <location>
        <begin position="7"/>
        <end position="62"/>
    </location>
</feature>
<dbReference type="Pfam" id="PF13560">
    <property type="entry name" value="HTH_31"/>
    <property type="match status" value="1"/>
</dbReference>
<feature type="domain" description="PTS EIIA type-2" evidence="2">
    <location>
        <begin position="127"/>
        <end position="268"/>
    </location>
</feature>
<dbReference type="Gene3D" id="1.10.260.40">
    <property type="entry name" value="lambda repressor-like DNA-binding domains"/>
    <property type="match status" value="1"/>
</dbReference>
<dbReference type="Proteomes" id="UP000307956">
    <property type="component" value="Unassembled WGS sequence"/>
</dbReference>
<evidence type="ECO:0000259" key="2">
    <source>
        <dbReference type="PROSITE" id="PS51094"/>
    </source>
</evidence>
<dbReference type="Pfam" id="PF00359">
    <property type="entry name" value="PTS_EIIA_2"/>
    <property type="match status" value="1"/>
</dbReference>
<sequence length="269" mass="28054">MHFGATLRLIRLDSGLSLRDLARRLKVSSTYLSRVEKGLDAVPTPARLSAMARELGVPPTELMDLAHRISPLVADYVERVPEAGSLFLEIAHRGLDAAQLAEVRAFVAERFPPAVGAPAPSGGGLAAILRPDRVVLGLTGSGMDDVLDLAAGRLADACPRVDAAYVAAALHAREAEVSSAIGGGVAVPCAYVAGAEPAAAVIVLDEALAYDTPDGRPLKVVIVLVGPRDDPGRRLVLAQIARLAGRGLADRLAGADSVEAVLRCFERAR</sequence>
<dbReference type="GO" id="GO:0030295">
    <property type="term" value="F:protein kinase activator activity"/>
    <property type="evidence" value="ECO:0007669"/>
    <property type="project" value="TreeGrafter"/>
</dbReference>
<dbReference type="SUPFAM" id="SSF47413">
    <property type="entry name" value="lambda repressor-like DNA-binding domains"/>
    <property type="match status" value="1"/>
</dbReference>
<dbReference type="AlphaFoldDB" id="A0A4S4AYW9"/>
<dbReference type="PROSITE" id="PS50943">
    <property type="entry name" value="HTH_CROC1"/>
    <property type="match status" value="1"/>
</dbReference>
<protein>
    <submittedName>
        <fullName evidence="3">Helix-turn-helix domain-containing protein</fullName>
    </submittedName>
</protein>
<dbReference type="InterPro" id="IPR016152">
    <property type="entry name" value="PTrfase/Anion_transptr"/>
</dbReference>
<evidence type="ECO:0000259" key="1">
    <source>
        <dbReference type="PROSITE" id="PS50943"/>
    </source>
</evidence>
<dbReference type="InterPro" id="IPR001387">
    <property type="entry name" value="Cro/C1-type_HTH"/>
</dbReference>
<name>A0A4S4AYW9_9RHOO</name>
<comment type="caution">
    <text evidence="3">The sequence shown here is derived from an EMBL/GenBank/DDBJ whole genome shotgun (WGS) entry which is preliminary data.</text>
</comment>
<dbReference type="RefSeq" id="WP_136383213.1">
    <property type="nucleotide sequence ID" value="NZ_SSOD01000001.1"/>
</dbReference>
<dbReference type="InterPro" id="IPR010982">
    <property type="entry name" value="Lambda_DNA-bd_dom_sf"/>
</dbReference>
<dbReference type="InterPro" id="IPR002178">
    <property type="entry name" value="PTS_EIIA_type-2_dom"/>
</dbReference>
<proteinExistence type="predicted"/>
<dbReference type="OrthoDB" id="8527218at2"/>
<gene>
    <name evidence="3" type="ORF">E6O51_01585</name>
</gene>
<dbReference type="SUPFAM" id="SSF55804">
    <property type="entry name" value="Phoshotransferase/anion transport protein"/>
    <property type="match status" value="1"/>
</dbReference>
<dbReference type="PANTHER" id="PTHR47738">
    <property type="entry name" value="PTS SYSTEM FRUCTOSE-LIKE EIIA COMPONENT-RELATED"/>
    <property type="match status" value="1"/>
</dbReference>
<reference evidence="3 4" key="1">
    <citation type="submission" date="2019-04" db="EMBL/GenBank/DDBJ databases">
        <title>Azoarcus rhizosphaerae sp. nov. isolated from rhizosphere of Ficus religiosa.</title>
        <authorList>
            <person name="Lin S.-Y."/>
            <person name="Hameed A."/>
            <person name="Hsu Y.-H."/>
            <person name="Young C.-C."/>
        </authorList>
    </citation>
    <scope>NUCLEOTIDE SEQUENCE [LARGE SCALE GENOMIC DNA]</scope>
    <source>
        <strain evidence="3 4">CC-YHH848</strain>
    </source>
</reference>
<dbReference type="CDD" id="cd00093">
    <property type="entry name" value="HTH_XRE"/>
    <property type="match status" value="1"/>
</dbReference>
<dbReference type="PANTHER" id="PTHR47738:SF1">
    <property type="entry name" value="NITROGEN REGULATORY PROTEIN"/>
    <property type="match status" value="1"/>
</dbReference>
<evidence type="ECO:0000313" key="3">
    <source>
        <dbReference type="EMBL" id="THF65320.1"/>
    </source>
</evidence>
<dbReference type="InterPro" id="IPR051541">
    <property type="entry name" value="PTS_SugarTrans_NitroReg"/>
</dbReference>
<dbReference type="GO" id="GO:0003677">
    <property type="term" value="F:DNA binding"/>
    <property type="evidence" value="ECO:0007669"/>
    <property type="project" value="InterPro"/>
</dbReference>